<dbReference type="RefSeq" id="WP_011736781.1">
    <property type="nucleotide sequence ID" value="NC_008609.1"/>
</dbReference>
<feature type="active site" description="Nucleophile" evidence="7">
    <location>
        <position position="124"/>
    </location>
</feature>
<dbReference type="EC" id="1.8.4.12" evidence="7"/>
<evidence type="ECO:0000256" key="9">
    <source>
        <dbReference type="SAM" id="MobiDB-lite"/>
    </source>
</evidence>
<protein>
    <recommendedName>
        <fullName evidence="7 8">Multifunctional fusion protein</fullName>
    </recommendedName>
    <domain>
        <recommendedName>
            <fullName evidence="8">Peptide methionine sulfoxide reductase MsrA</fullName>
            <shortName evidence="8">Protein-methionine-S-oxide reductase</shortName>
            <ecNumber evidence="8">1.8.4.11</ecNumber>
        </recommendedName>
        <alternativeName>
            <fullName evidence="8">Peptide-methionine (S)-S-oxide reductase</fullName>
            <shortName evidence="8">Peptide Met(O) reductase</shortName>
        </alternativeName>
    </domain>
    <domain>
        <recommendedName>
            <fullName evidence="7">Peptide methionine sulfoxide reductase MsrB</fullName>
            <ecNumber evidence="7">1.8.4.12</ecNumber>
        </recommendedName>
        <alternativeName>
            <fullName evidence="7">Peptide-methionine (R)-S-oxide reductase</fullName>
        </alternativeName>
    </domain>
</protein>
<dbReference type="NCBIfam" id="TIGR00401">
    <property type="entry name" value="msrA"/>
    <property type="match status" value="1"/>
</dbReference>
<evidence type="ECO:0000256" key="1">
    <source>
        <dbReference type="ARBA" id="ARBA00023002"/>
    </source>
</evidence>
<dbReference type="NCBIfam" id="TIGR00357">
    <property type="entry name" value="peptide-methionine (R)-S-oxide reductase MsrB"/>
    <property type="match status" value="1"/>
</dbReference>
<dbReference type="Gene3D" id="2.170.150.20">
    <property type="entry name" value="Peptide methionine sulfoxide reductase"/>
    <property type="match status" value="1"/>
</dbReference>
<evidence type="ECO:0000256" key="3">
    <source>
        <dbReference type="ARBA" id="ARBA00024679"/>
    </source>
</evidence>
<dbReference type="PROSITE" id="PS51790">
    <property type="entry name" value="MSRB"/>
    <property type="match status" value="1"/>
</dbReference>
<dbReference type="AlphaFoldDB" id="A1AT75"/>
<evidence type="ECO:0000256" key="8">
    <source>
        <dbReference type="HAMAP-Rule" id="MF_01401"/>
    </source>
</evidence>
<dbReference type="SUPFAM" id="SSF51316">
    <property type="entry name" value="Mss4-like"/>
    <property type="match status" value="1"/>
</dbReference>
<dbReference type="SUPFAM" id="SSF55068">
    <property type="entry name" value="Peptide methionine sulfoxide reductase"/>
    <property type="match status" value="1"/>
</dbReference>
<dbReference type="InterPro" id="IPR002569">
    <property type="entry name" value="Met_Sox_Rdtase_MsrA_dom"/>
</dbReference>
<comment type="similarity">
    <text evidence="8">Belongs to the MsrA Met sulfoxide reductase family.</text>
</comment>
<dbReference type="InterPro" id="IPR011057">
    <property type="entry name" value="Mss4-like_sf"/>
</dbReference>
<feature type="active site" evidence="8">
    <location>
        <position position="171"/>
    </location>
</feature>
<reference evidence="11 12" key="1">
    <citation type="submission" date="2006-10" db="EMBL/GenBank/DDBJ databases">
        <title>Complete sequence of chromosome of Pelobacter propionicus DSM 2379.</title>
        <authorList>
            <consortium name="US DOE Joint Genome Institute"/>
            <person name="Copeland A."/>
            <person name="Lucas S."/>
            <person name="Lapidus A."/>
            <person name="Barry K."/>
            <person name="Detter J.C."/>
            <person name="Glavina del Rio T."/>
            <person name="Hammon N."/>
            <person name="Israni S."/>
            <person name="Dalin E."/>
            <person name="Tice H."/>
            <person name="Pitluck S."/>
            <person name="Saunders E."/>
            <person name="Brettin T."/>
            <person name="Bruce D."/>
            <person name="Han C."/>
            <person name="Tapia R."/>
            <person name="Schmutz J."/>
            <person name="Larimer F."/>
            <person name="Land M."/>
            <person name="Hauser L."/>
            <person name="Kyrpides N."/>
            <person name="Kim E."/>
            <person name="Lovley D."/>
            <person name="Richardson P."/>
        </authorList>
    </citation>
    <scope>NUCLEOTIDE SEQUENCE [LARGE SCALE GENOMIC DNA]</scope>
    <source>
        <strain evidence="12">DSM 2379 / NBRC 103807 / OttBd1</strain>
    </source>
</reference>
<dbReference type="GO" id="GO:0033744">
    <property type="term" value="F:L-methionine:thioredoxin-disulfide S-oxidoreductase activity"/>
    <property type="evidence" value="ECO:0007669"/>
    <property type="project" value="RHEA"/>
</dbReference>
<keyword evidence="1 7" id="KW-0560">Oxidoreductase</keyword>
<dbReference type="GO" id="GO:0033743">
    <property type="term" value="F:peptide-methionine (R)-S-oxide reductase activity"/>
    <property type="evidence" value="ECO:0007669"/>
    <property type="project" value="UniProtKB-UniRule"/>
</dbReference>
<dbReference type="eggNOG" id="COG0229">
    <property type="taxonomic scope" value="Bacteria"/>
</dbReference>
<dbReference type="Gene3D" id="3.30.1060.10">
    <property type="entry name" value="Peptide methionine sulphoxide reductase MsrA"/>
    <property type="match status" value="1"/>
</dbReference>
<dbReference type="EC" id="1.8.4.11" evidence="8"/>
<evidence type="ECO:0000256" key="5">
    <source>
        <dbReference type="ARBA" id="ARBA00048488"/>
    </source>
</evidence>
<dbReference type="InterPro" id="IPR002579">
    <property type="entry name" value="Met_Sox_Rdtase_MsrB_dom"/>
</dbReference>
<feature type="compositionally biased region" description="Basic and acidic residues" evidence="9">
    <location>
        <begin position="97"/>
        <end position="108"/>
    </location>
</feature>
<comment type="caution">
    <text evidence="7">Lacks conserved residue(s) required for the propagation of feature annotation.</text>
</comment>
<dbReference type="InterPro" id="IPR036509">
    <property type="entry name" value="Met_Sox_Rdtase_MsrA_sf"/>
</dbReference>
<dbReference type="HAMAP" id="MF_01401">
    <property type="entry name" value="MsrA"/>
    <property type="match status" value="1"/>
</dbReference>
<name>A1AT75_PELPD</name>
<dbReference type="FunFam" id="2.170.150.20:FF:000003">
    <property type="entry name" value="Peptide methionine sulfoxide reductase MsrB"/>
    <property type="match status" value="1"/>
</dbReference>
<dbReference type="eggNOG" id="COG0225">
    <property type="taxonomic scope" value="Bacteria"/>
</dbReference>
<dbReference type="GO" id="GO:0008113">
    <property type="term" value="F:peptide-methionine (S)-S-oxide reductase activity"/>
    <property type="evidence" value="ECO:0007669"/>
    <property type="project" value="UniProtKB-UniRule"/>
</dbReference>
<evidence type="ECO:0000313" key="11">
    <source>
        <dbReference type="EMBL" id="ABL00546.1"/>
    </source>
</evidence>
<sequence length="322" mass="36374">MKDKPAAYQKAEPDQLKKRLTPEQYRVTQQCGTEPPFQNAYWNNHDPGIYVDVVSGEPLFSSLHKFDSGSGWPSFSQPLEKEQITSREDTGQGMGRTEVRSRDGDSHLGHLFNDGPAPTGQRYCINSAALRFIPAGKLWSEGYGLYAPRFEAAGVKTDAPECETTVLAGGCFWGMQDILRTIPGVVSTRVGYTGGHLKNPRYEDTHDSKSGHAESVEIVFDPRRLSYEELLATWFFRMHDPTTKDRQGNDQGSQYRSAIFYTSELQRTIAERVKRTVDRSGKWKAPLVTEIVPATTFYPAEEYHQDYLLKNPGGYSCHYLRD</sequence>
<dbReference type="KEGG" id="ppd:Ppro_2948"/>
<evidence type="ECO:0000256" key="4">
    <source>
        <dbReference type="ARBA" id="ARBA00047806"/>
    </source>
</evidence>
<evidence type="ECO:0000256" key="6">
    <source>
        <dbReference type="ARBA" id="ARBA00048782"/>
    </source>
</evidence>
<dbReference type="PANTHER" id="PTHR43774">
    <property type="entry name" value="PEPTIDE METHIONINE SULFOXIDE REDUCTASE"/>
    <property type="match status" value="1"/>
</dbReference>
<dbReference type="HOGENOM" id="CLU_031040_7_2_7"/>
<evidence type="ECO:0000313" key="12">
    <source>
        <dbReference type="Proteomes" id="UP000006732"/>
    </source>
</evidence>
<dbReference type="EMBL" id="CP000482">
    <property type="protein sequence ID" value="ABL00546.1"/>
    <property type="molecule type" value="Genomic_DNA"/>
</dbReference>
<comment type="similarity">
    <text evidence="7">Belongs to the MsrB Met sulfoxide reductase family.</text>
</comment>
<proteinExistence type="inferred from homology"/>
<dbReference type="NCBIfam" id="NF004042">
    <property type="entry name" value="PRK05550.1"/>
    <property type="match status" value="1"/>
</dbReference>
<comment type="catalytic activity">
    <reaction evidence="6 8">
        <text>[thioredoxin]-disulfide + L-methionine + H2O = L-methionine (S)-S-oxide + [thioredoxin]-dithiol</text>
        <dbReference type="Rhea" id="RHEA:19993"/>
        <dbReference type="Rhea" id="RHEA-COMP:10698"/>
        <dbReference type="Rhea" id="RHEA-COMP:10700"/>
        <dbReference type="ChEBI" id="CHEBI:15377"/>
        <dbReference type="ChEBI" id="CHEBI:29950"/>
        <dbReference type="ChEBI" id="CHEBI:50058"/>
        <dbReference type="ChEBI" id="CHEBI:57844"/>
        <dbReference type="ChEBI" id="CHEBI:58772"/>
        <dbReference type="EC" id="1.8.4.11"/>
    </reaction>
</comment>
<evidence type="ECO:0000259" key="10">
    <source>
        <dbReference type="PROSITE" id="PS51790"/>
    </source>
</evidence>
<accession>A1AT75</accession>
<comment type="catalytic activity">
    <reaction evidence="4 8">
        <text>L-methionyl-[protein] + [thioredoxin]-disulfide + H2O = L-methionyl-(S)-S-oxide-[protein] + [thioredoxin]-dithiol</text>
        <dbReference type="Rhea" id="RHEA:14217"/>
        <dbReference type="Rhea" id="RHEA-COMP:10698"/>
        <dbReference type="Rhea" id="RHEA-COMP:10700"/>
        <dbReference type="Rhea" id="RHEA-COMP:12313"/>
        <dbReference type="Rhea" id="RHEA-COMP:12315"/>
        <dbReference type="ChEBI" id="CHEBI:15377"/>
        <dbReference type="ChEBI" id="CHEBI:16044"/>
        <dbReference type="ChEBI" id="CHEBI:29950"/>
        <dbReference type="ChEBI" id="CHEBI:44120"/>
        <dbReference type="ChEBI" id="CHEBI:50058"/>
        <dbReference type="EC" id="1.8.4.11"/>
    </reaction>
</comment>
<keyword evidence="2" id="KW-0511">Multifunctional enzyme</keyword>
<dbReference type="Pfam" id="PF01625">
    <property type="entry name" value="PMSR"/>
    <property type="match status" value="1"/>
</dbReference>
<feature type="region of interest" description="Disordered" evidence="9">
    <location>
        <begin position="82"/>
        <end position="113"/>
    </location>
</feature>
<comment type="catalytic activity">
    <reaction evidence="5 7">
        <text>L-methionyl-[protein] + [thioredoxin]-disulfide + H2O = L-methionyl-(R)-S-oxide-[protein] + [thioredoxin]-dithiol</text>
        <dbReference type="Rhea" id="RHEA:24164"/>
        <dbReference type="Rhea" id="RHEA-COMP:10698"/>
        <dbReference type="Rhea" id="RHEA-COMP:10700"/>
        <dbReference type="Rhea" id="RHEA-COMP:12313"/>
        <dbReference type="Rhea" id="RHEA-COMP:12314"/>
        <dbReference type="ChEBI" id="CHEBI:15377"/>
        <dbReference type="ChEBI" id="CHEBI:16044"/>
        <dbReference type="ChEBI" id="CHEBI:29950"/>
        <dbReference type="ChEBI" id="CHEBI:45764"/>
        <dbReference type="ChEBI" id="CHEBI:50058"/>
        <dbReference type="EC" id="1.8.4.12"/>
    </reaction>
</comment>
<dbReference type="Pfam" id="PF01641">
    <property type="entry name" value="SelR"/>
    <property type="match status" value="1"/>
</dbReference>
<comment type="function">
    <text evidence="3 8">Has an important function as a repair enzyme for proteins that have been inactivated by oxidation. Catalyzes the reversible oxidation-reduction of methionine sulfoxide in proteins to methionine.</text>
</comment>
<gene>
    <name evidence="8" type="primary">msrA</name>
    <name evidence="7" type="synonym">msrB</name>
    <name evidence="11" type="ordered locus">Ppro_2948</name>
</gene>
<evidence type="ECO:0000256" key="2">
    <source>
        <dbReference type="ARBA" id="ARBA00023268"/>
    </source>
</evidence>
<feature type="domain" description="MsrB" evidence="10">
    <location>
        <begin position="13"/>
        <end position="135"/>
    </location>
</feature>
<keyword evidence="12" id="KW-1185">Reference proteome</keyword>
<feature type="region of interest" description="Disordered" evidence="9">
    <location>
        <begin position="1"/>
        <end position="21"/>
    </location>
</feature>
<dbReference type="STRING" id="338966.Ppro_2948"/>
<evidence type="ECO:0000256" key="7">
    <source>
        <dbReference type="HAMAP-Rule" id="MF_01400"/>
    </source>
</evidence>
<dbReference type="HAMAP" id="MF_01400">
    <property type="entry name" value="MsrB"/>
    <property type="match status" value="1"/>
</dbReference>
<organism evidence="11 12">
    <name type="scientific">Pelobacter propionicus (strain DSM 2379 / NBRC 103807 / OttBd1)</name>
    <dbReference type="NCBI Taxonomy" id="338966"/>
    <lineage>
        <taxon>Bacteria</taxon>
        <taxon>Pseudomonadati</taxon>
        <taxon>Thermodesulfobacteriota</taxon>
        <taxon>Desulfuromonadia</taxon>
        <taxon>Desulfuromonadales</taxon>
        <taxon>Desulfuromonadaceae</taxon>
        <taxon>Pelobacter</taxon>
    </lineage>
</organism>
<dbReference type="PANTHER" id="PTHR43774:SF1">
    <property type="entry name" value="PEPTIDE METHIONINE SULFOXIDE REDUCTASE MSRA 2"/>
    <property type="match status" value="1"/>
</dbReference>
<dbReference type="Proteomes" id="UP000006732">
    <property type="component" value="Chromosome"/>
</dbReference>